<evidence type="ECO:0000256" key="4">
    <source>
        <dbReference type="SAM" id="MobiDB-lite"/>
    </source>
</evidence>
<evidence type="ECO:0000259" key="5">
    <source>
        <dbReference type="PROSITE" id="PS50949"/>
    </source>
</evidence>
<feature type="domain" description="HTH gntR-type" evidence="5">
    <location>
        <begin position="16"/>
        <end position="84"/>
    </location>
</feature>
<dbReference type="Pfam" id="PF00392">
    <property type="entry name" value="GntR"/>
    <property type="match status" value="1"/>
</dbReference>
<dbReference type="GO" id="GO:0045892">
    <property type="term" value="P:negative regulation of DNA-templated transcription"/>
    <property type="evidence" value="ECO:0007669"/>
    <property type="project" value="TreeGrafter"/>
</dbReference>
<dbReference type="HOGENOM" id="CLU_1303159_0_0_9"/>
<dbReference type="InterPro" id="IPR036388">
    <property type="entry name" value="WH-like_DNA-bd_sf"/>
</dbReference>
<dbReference type="Pfam" id="PF07702">
    <property type="entry name" value="UTRA"/>
    <property type="match status" value="1"/>
</dbReference>
<keyword evidence="7" id="KW-1185">Reference proteome</keyword>
<dbReference type="InterPro" id="IPR036390">
    <property type="entry name" value="WH_DNA-bd_sf"/>
</dbReference>
<proteinExistence type="predicted"/>
<gene>
    <name evidence="6" type="ORF">HMPREF9473_01576</name>
</gene>
<dbReference type="Gene3D" id="1.10.10.10">
    <property type="entry name" value="Winged helix-like DNA-binding domain superfamily/Winged helix DNA-binding domain"/>
    <property type="match status" value="1"/>
</dbReference>
<dbReference type="GO" id="GO:0003700">
    <property type="term" value="F:DNA-binding transcription factor activity"/>
    <property type="evidence" value="ECO:0007669"/>
    <property type="project" value="InterPro"/>
</dbReference>
<dbReference type="Proteomes" id="UP000005384">
    <property type="component" value="Unassembled WGS sequence"/>
</dbReference>
<dbReference type="SMART" id="SM00345">
    <property type="entry name" value="HTH_GNTR"/>
    <property type="match status" value="1"/>
</dbReference>
<dbReference type="AlphaFoldDB" id="G5IDJ9"/>
<dbReference type="InterPro" id="IPR028978">
    <property type="entry name" value="Chorismate_lyase_/UTRA_dom_sf"/>
</dbReference>
<dbReference type="Gene3D" id="3.40.1410.10">
    <property type="entry name" value="Chorismate lyase-like"/>
    <property type="match status" value="1"/>
</dbReference>
<dbReference type="EMBL" id="ADLN01000020">
    <property type="protein sequence ID" value="EHI60445.1"/>
    <property type="molecule type" value="Genomic_DNA"/>
</dbReference>
<accession>G5IDJ9</accession>
<evidence type="ECO:0000256" key="2">
    <source>
        <dbReference type="ARBA" id="ARBA00023125"/>
    </source>
</evidence>
<name>G5IDJ9_9FIRM</name>
<dbReference type="SUPFAM" id="SSF46785">
    <property type="entry name" value="Winged helix' DNA-binding domain"/>
    <property type="match status" value="1"/>
</dbReference>
<dbReference type="InterPro" id="IPR000524">
    <property type="entry name" value="Tscrpt_reg_HTH_GntR"/>
</dbReference>
<reference evidence="6 7" key="1">
    <citation type="submission" date="2011-08" db="EMBL/GenBank/DDBJ databases">
        <title>The Genome Sequence of Clostridium hathewayi WAL-18680.</title>
        <authorList>
            <consortium name="The Broad Institute Genome Sequencing Platform"/>
            <person name="Earl A."/>
            <person name="Ward D."/>
            <person name="Feldgarden M."/>
            <person name="Gevers D."/>
            <person name="Finegold S.M."/>
            <person name="Summanen P.H."/>
            <person name="Molitoris D.R."/>
            <person name="Song M."/>
            <person name="Daigneault M."/>
            <person name="Allen-Vercoe E."/>
            <person name="Young S.K."/>
            <person name="Zeng Q."/>
            <person name="Gargeya S."/>
            <person name="Fitzgerald M."/>
            <person name="Haas B."/>
            <person name="Abouelleil A."/>
            <person name="Alvarado L."/>
            <person name="Arachchi H.M."/>
            <person name="Berlin A."/>
            <person name="Brown A."/>
            <person name="Chapman S.B."/>
            <person name="Chen Z."/>
            <person name="Dunbar C."/>
            <person name="Freedman E."/>
            <person name="Gearin G."/>
            <person name="Gellesch M."/>
            <person name="Goldberg J."/>
            <person name="Griggs A."/>
            <person name="Gujja S."/>
            <person name="Heiman D."/>
            <person name="Howarth C."/>
            <person name="Larson L."/>
            <person name="Lui A."/>
            <person name="MacDonald P.J.P."/>
            <person name="Montmayeur A."/>
            <person name="Murphy C."/>
            <person name="Neiman D."/>
            <person name="Pearson M."/>
            <person name="Priest M."/>
            <person name="Roberts A."/>
            <person name="Saif S."/>
            <person name="Shea T."/>
            <person name="Shenoy N."/>
            <person name="Sisk P."/>
            <person name="Stolte C."/>
            <person name="Sykes S."/>
            <person name="Wortman J."/>
            <person name="Nusbaum C."/>
            <person name="Birren B."/>
        </authorList>
    </citation>
    <scope>NUCLEOTIDE SEQUENCE [LARGE SCALE GENOMIC DNA]</scope>
    <source>
        <strain evidence="6 7">WAL-18680</strain>
    </source>
</reference>
<comment type="caution">
    <text evidence="6">The sequence shown here is derived from an EMBL/GenBank/DDBJ whole genome shotgun (WGS) entry which is preliminary data.</text>
</comment>
<dbReference type="PRINTS" id="PR00035">
    <property type="entry name" value="HTHGNTR"/>
</dbReference>
<dbReference type="GO" id="GO:0003677">
    <property type="term" value="F:DNA binding"/>
    <property type="evidence" value="ECO:0007669"/>
    <property type="project" value="UniProtKB-KW"/>
</dbReference>
<dbReference type="InterPro" id="IPR050679">
    <property type="entry name" value="Bact_HTH_transcr_reg"/>
</dbReference>
<dbReference type="SUPFAM" id="SSF64288">
    <property type="entry name" value="Chorismate lyase-like"/>
    <property type="match status" value="1"/>
</dbReference>
<dbReference type="PANTHER" id="PTHR44846">
    <property type="entry name" value="MANNOSYL-D-GLYCERATE TRANSPORT/METABOLISM SYSTEM REPRESSOR MNGR-RELATED"/>
    <property type="match status" value="1"/>
</dbReference>
<evidence type="ECO:0000256" key="3">
    <source>
        <dbReference type="ARBA" id="ARBA00023163"/>
    </source>
</evidence>
<evidence type="ECO:0000313" key="6">
    <source>
        <dbReference type="EMBL" id="EHI60445.1"/>
    </source>
</evidence>
<organism evidence="6 7">
    <name type="scientific">Hungatella hathewayi WAL-18680</name>
    <dbReference type="NCBI Taxonomy" id="742737"/>
    <lineage>
        <taxon>Bacteria</taxon>
        <taxon>Bacillati</taxon>
        <taxon>Bacillota</taxon>
        <taxon>Clostridia</taxon>
        <taxon>Lachnospirales</taxon>
        <taxon>Lachnospiraceae</taxon>
        <taxon>Hungatella</taxon>
    </lineage>
</organism>
<evidence type="ECO:0000313" key="7">
    <source>
        <dbReference type="Proteomes" id="UP000005384"/>
    </source>
</evidence>
<feature type="region of interest" description="Disordered" evidence="4">
    <location>
        <begin position="181"/>
        <end position="202"/>
    </location>
</feature>
<keyword evidence="2" id="KW-0238">DNA-binding</keyword>
<dbReference type="PANTHER" id="PTHR44846:SF1">
    <property type="entry name" value="MANNOSYL-D-GLYCERATE TRANSPORT_METABOLISM SYSTEM REPRESSOR MNGR-RELATED"/>
    <property type="match status" value="1"/>
</dbReference>
<sequence length="202" mass="22837">MNLKEAKYKINKDIPIPFYYQVKRMILNELSNGSLKQGDKLPGETEFCECLGLSRPTVRQALNELVSEGVLVRKKKSGTFVAQPKIELKTNTGIEHLKHYLEMSSRECSVEILDLCVMDGIEEINQRLGLESHDELIYLKRMWKVGETPIVYSATYLSSERFPAVLEKDFREINLFVGAGGGVRHPGEEPGGEDRIHAGQQV</sequence>
<evidence type="ECO:0000256" key="1">
    <source>
        <dbReference type="ARBA" id="ARBA00023015"/>
    </source>
</evidence>
<keyword evidence="1" id="KW-0805">Transcription regulation</keyword>
<keyword evidence="3" id="KW-0804">Transcription</keyword>
<dbReference type="PROSITE" id="PS50949">
    <property type="entry name" value="HTH_GNTR"/>
    <property type="match status" value="1"/>
</dbReference>
<dbReference type="RefSeq" id="WP_006779562.1">
    <property type="nucleotide sequence ID" value="NZ_JH379027.1"/>
</dbReference>
<dbReference type="PATRIC" id="fig|742737.3.peg.1596"/>
<feature type="compositionally biased region" description="Basic and acidic residues" evidence="4">
    <location>
        <begin position="185"/>
        <end position="202"/>
    </location>
</feature>
<dbReference type="CDD" id="cd07377">
    <property type="entry name" value="WHTH_GntR"/>
    <property type="match status" value="1"/>
</dbReference>
<protein>
    <recommendedName>
        <fullName evidence="5">HTH gntR-type domain-containing protein</fullName>
    </recommendedName>
</protein>
<dbReference type="InterPro" id="IPR011663">
    <property type="entry name" value="UTRA"/>
</dbReference>